<comment type="caution">
    <text evidence="1">The sequence shown here is derived from an EMBL/GenBank/DDBJ whole genome shotgun (WGS) entry which is preliminary data.</text>
</comment>
<dbReference type="Proteomes" id="UP000295164">
    <property type="component" value="Unassembled WGS sequence"/>
</dbReference>
<proteinExistence type="predicted"/>
<sequence length="262" mass="29244">MKLVCDRGNTPMRPRIFIPIVCLLTTLQATAQDDEHLEADRPSESQSAQTVDRHAFQIELGLRREVADPETVDYFEPRTVLRYGLLEGFELRAEVQPLTERHRDGGRTETGLRPIELGFKAGLWKGKGLLPEAALYTQVGIPKFASEAFRPTYAEPRIRLLLENEINQQWRLNYNIGAEWSGEDTKPQWLYTLSPEVTLGKHWEAFAEVYGFVQGGALPEHSVDAGLSYFIGKKGKVDLSTGAGLTSAAPVNFVALGFSVKL</sequence>
<gene>
    <name evidence="1" type="ORF">E0486_14360</name>
</gene>
<name>A0A4R4E110_9BACT</name>
<evidence type="ECO:0000313" key="1">
    <source>
        <dbReference type="EMBL" id="TCZ68254.1"/>
    </source>
</evidence>
<accession>A0A4R4E110</accession>
<dbReference type="AlphaFoldDB" id="A0A4R4E110"/>
<evidence type="ECO:0000313" key="2">
    <source>
        <dbReference type="Proteomes" id="UP000295164"/>
    </source>
</evidence>
<dbReference type="Pfam" id="PF13557">
    <property type="entry name" value="Phenol_MetA_deg"/>
    <property type="match status" value="1"/>
</dbReference>
<reference evidence="1 2" key="1">
    <citation type="submission" date="2019-03" db="EMBL/GenBank/DDBJ databases">
        <authorList>
            <person name="Kim M.K.M."/>
        </authorList>
    </citation>
    <scope>NUCLEOTIDE SEQUENCE [LARGE SCALE GENOMIC DNA]</scope>
    <source>
        <strain evidence="1 2">17J68-15</strain>
    </source>
</reference>
<dbReference type="OrthoDB" id="1014491at2"/>
<dbReference type="EMBL" id="SKFH01000029">
    <property type="protein sequence ID" value="TCZ68254.1"/>
    <property type="molecule type" value="Genomic_DNA"/>
</dbReference>
<protein>
    <submittedName>
        <fullName evidence="1">Transporter</fullName>
    </submittedName>
</protein>
<keyword evidence="2" id="KW-1185">Reference proteome</keyword>
<organism evidence="1 2">
    <name type="scientific">Flaviaesturariibacter aridisoli</name>
    <dbReference type="NCBI Taxonomy" id="2545761"/>
    <lineage>
        <taxon>Bacteria</taxon>
        <taxon>Pseudomonadati</taxon>
        <taxon>Bacteroidota</taxon>
        <taxon>Chitinophagia</taxon>
        <taxon>Chitinophagales</taxon>
        <taxon>Chitinophagaceae</taxon>
        <taxon>Flaviaestuariibacter</taxon>
    </lineage>
</organism>
<dbReference type="InterPro" id="IPR025737">
    <property type="entry name" value="FApF"/>
</dbReference>